<dbReference type="InterPro" id="IPR002685">
    <property type="entry name" value="Glyco_trans_15"/>
</dbReference>
<name>A0ABP9XWN9_9FUNG</name>
<evidence type="ECO:0000313" key="3">
    <source>
        <dbReference type="EMBL" id="GAA5799121.1"/>
    </source>
</evidence>
<organism evidence="3 4">
    <name type="scientific">Helicostylum pulchrum</name>
    <dbReference type="NCBI Taxonomy" id="562976"/>
    <lineage>
        <taxon>Eukaryota</taxon>
        <taxon>Fungi</taxon>
        <taxon>Fungi incertae sedis</taxon>
        <taxon>Mucoromycota</taxon>
        <taxon>Mucoromycotina</taxon>
        <taxon>Mucoromycetes</taxon>
        <taxon>Mucorales</taxon>
        <taxon>Mucorineae</taxon>
        <taxon>Mucoraceae</taxon>
        <taxon>Helicostylum</taxon>
    </lineage>
</organism>
<evidence type="ECO:0000256" key="2">
    <source>
        <dbReference type="ARBA" id="ARBA00022679"/>
    </source>
</evidence>
<dbReference type="PANTHER" id="PTHR31121">
    <property type="entry name" value="ALPHA-1,2 MANNOSYLTRANSFERASE KTR1"/>
    <property type="match status" value="1"/>
</dbReference>
<dbReference type="InterPro" id="IPR029044">
    <property type="entry name" value="Nucleotide-diphossugar_trans"/>
</dbReference>
<dbReference type="PANTHER" id="PTHR31121:SF6">
    <property type="entry name" value="ALPHA-1,2 MANNOSYLTRANSFERASE KTR1"/>
    <property type="match status" value="1"/>
</dbReference>
<dbReference type="SUPFAM" id="SSF53448">
    <property type="entry name" value="Nucleotide-diphospho-sugar transferases"/>
    <property type="match status" value="1"/>
</dbReference>
<keyword evidence="4" id="KW-1185">Reference proteome</keyword>
<evidence type="ECO:0000313" key="4">
    <source>
        <dbReference type="Proteomes" id="UP001476247"/>
    </source>
</evidence>
<comment type="similarity">
    <text evidence="1">Belongs to the glycosyltransferase 15 family.</text>
</comment>
<protein>
    <submittedName>
        <fullName evidence="3">Uncharacterized protein</fullName>
    </submittedName>
</protein>
<keyword evidence="2" id="KW-0808">Transferase</keyword>
<dbReference type="Proteomes" id="UP001476247">
    <property type="component" value="Unassembled WGS sequence"/>
</dbReference>
<dbReference type="EMBL" id="BAABUJ010000012">
    <property type="protein sequence ID" value="GAA5799121.1"/>
    <property type="molecule type" value="Genomic_DNA"/>
</dbReference>
<proteinExistence type="inferred from homology"/>
<dbReference type="PIRSF" id="PIRSF018153">
    <property type="entry name" value="Glyco_trans_15"/>
    <property type="match status" value="1"/>
</dbReference>
<gene>
    <name evidence="3" type="ORF">HPULCUR_004530</name>
</gene>
<dbReference type="Pfam" id="PF01793">
    <property type="entry name" value="Glyco_transf_15"/>
    <property type="match status" value="1"/>
</dbReference>
<dbReference type="Gene3D" id="3.90.550.10">
    <property type="entry name" value="Spore Coat Polysaccharide Biosynthesis Protein SpsA, Chain A"/>
    <property type="match status" value="1"/>
</dbReference>
<sequence length="348" mass="41028">MKVDLPAATNTTQRQAAAFIVLVRNSELFGMLQSMQDVEQRFNSKFNYPWVFLNEEPFTKEFIDATTSVASSKTHYGLVNESMWGYPDWIDQKHAADMRHKMKDLPYGTSESYRHMCRFQSGFFWRHPLVLSLNLEYYWRVEPDVRYFCDLDYDPFLYMKQNNKKYAFNISFKEHSGTIPTLWDNIKQFAKNSTENGKIYFKNAYKDSLLNLLSYDGGQNYNGCHFWTNFEIARLDLWHTEAYQELFNALDKSGGFFYERWGDAPVHSIFAALYLSKDEVHFFNDIGYKHSTYQHCPAEESLIRRCSCDPKASLDFGDRMSCLIEYMEARDFNPVDEERTVNDILISK</sequence>
<reference evidence="3 4" key="1">
    <citation type="submission" date="2024-04" db="EMBL/GenBank/DDBJ databases">
        <title>genome sequences of Mucor flavus KT1a and Helicostylum pulchrum KT1b strains isolation_sourced from the surface of a dry-aged beef.</title>
        <authorList>
            <person name="Toyotome T."/>
            <person name="Hosono M."/>
            <person name="Torimaru M."/>
            <person name="Fukuda K."/>
            <person name="Mikami N."/>
        </authorList>
    </citation>
    <scope>NUCLEOTIDE SEQUENCE [LARGE SCALE GENOMIC DNA]</scope>
    <source>
        <strain evidence="3 4">KT1b</strain>
    </source>
</reference>
<accession>A0ABP9XWN9</accession>
<comment type="caution">
    <text evidence="3">The sequence shown here is derived from an EMBL/GenBank/DDBJ whole genome shotgun (WGS) entry which is preliminary data.</text>
</comment>
<evidence type="ECO:0000256" key="1">
    <source>
        <dbReference type="ARBA" id="ARBA00007677"/>
    </source>
</evidence>